<dbReference type="AlphaFoldDB" id="A0A6A6QSN4"/>
<protein>
    <submittedName>
        <fullName evidence="1">Uncharacterized protein</fullName>
    </submittedName>
</protein>
<accession>A0A6A6QSN4</accession>
<organism evidence="1 2">
    <name type="scientific">Lophium mytilinum</name>
    <dbReference type="NCBI Taxonomy" id="390894"/>
    <lineage>
        <taxon>Eukaryota</taxon>
        <taxon>Fungi</taxon>
        <taxon>Dikarya</taxon>
        <taxon>Ascomycota</taxon>
        <taxon>Pezizomycotina</taxon>
        <taxon>Dothideomycetes</taxon>
        <taxon>Pleosporomycetidae</taxon>
        <taxon>Mytilinidiales</taxon>
        <taxon>Mytilinidiaceae</taxon>
        <taxon>Lophium</taxon>
    </lineage>
</organism>
<dbReference type="OrthoDB" id="3763763at2759"/>
<dbReference type="EMBL" id="MU004189">
    <property type="protein sequence ID" value="KAF2495186.1"/>
    <property type="molecule type" value="Genomic_DNA"/>
</dbReference>
<proteinExistence type="predicted"/>
<reference evidence="1" key="1">
    <citation type="journal article" date="2020" name="Stud. Mycol.">
        <title>101 Dothideomycetes genomes: a test case for predicting lifestyles and emergence of pathogens.</title>
        <authorList>
            <person name="Haridas S."/>
            <person name="Albert R."/>
            <person name="Binder M."/>
            <person name="Bloem J."/>
            <person name="Labutti K."/>
            <person name="Salamov A."/>
            <person name="Andreopoulos B."/>
            <person name="Baker S."/>
            <person name="Barry K."/>
            <person name="Bills G."/>
            <person name="Bluhm B."/>
            <person name="Cannon C."/>
            <person name="Castanera R."/>
            <person name="Culley D."/>
            <person name="Daum C."/>
            <person name="Ezra D."/>
            <person name="Gonzalez J."/>
            <person name="Henrissat B."/>
            <person name="Kuo A."/>
            <person name="Liang C."/>
            <person name="Lipzen A."/>
            <person name="Lutzoni F."/>
            <person name="Magnuson J."/>
            <person name="Mondo S."/>
            <person name="Nolan M."/>
            <person name="Ohm R."/>
            <person name="Pangilinan J."/>
            <person name="Park H.-J."/>
            <person name="Ramirez L."/>
            <person name="Alfaro M."/>
            <person name="Sun H."/>
            <person name="Tritt A."/>
            <person name="Yoshinaga Y."/>
            <person name="Zwiers L.-H."/>
            <person name="Turgeon B."/>
            <person name="Goodwin S."/>
            <person name="Spatafora J."/>
            <person name="Crous P."/>
            <person name="Grigoriev I."/>
        </authorList>
    </citation>
    <scope>NUCLEOTIDE SEQUENCE</scope>
    <source>
        <strain evidence="1">CBS 269.34</strain>
    </source>
</reference>
<dbReference type="Proteomes" id="UP000799750">
    <property type="component" value="Unassembled WGS sequence"/>
</dbReference>
<keyword evidence="2" id="KW-1185">Reference proteome</keyword>
<evidence type="ECO:0000313" key="1">
    <source>
        <dbReference type="EMBL" id="KAF2495186.1"/>
    </source>
</evidence>
<name>A0A6A6QSN4_9PEZI</name>
<sequence length="241" mass="27033">MVYEFAITSESESVTFVDGKIGYIDLYSQTRSVNELQYVSKQLRAETIGLTLKFNKCVRFNENDSFKELDIEQAVETSKSVTECLKFLKACTPTSISKLATILIEMPEPHISAVLTYLRSWRNIVSELSKFCIANPHALVKISVTKWYLDESATHGPLDTSWFYETNYKVKRTAAWGRLGSASNLRVFPFGSLPDQGLLSHSVPLTSVPLRWLAEIKKVYADGISSGDFDPAGWIALADDQ</sequence>
<gene>
    <name evidence="1" type="ORF">BU16DRAFT_609936</name>
</gene>
<evidence type="ECO:0000313" key="2">
    <source>
        <dbReference type="Proteomes" id="UP000799750"/>
    </source>
</evidence>